<sequence>MKSIVFLLLCAINLNAQTIKSSGTHFVDNIKDRSWSNANGENFTNAKFKSYSGSCYALLEVDETVEVSFHAFSKIKAGRLEFKLIDEKENQYFYCSATKECELLKDVILEKGKKYKLLFTGTNANGNYEVTWKISKNK</sequence>
<dbReference type="Proteomes" id="UP000767947">
    <property type="component" value="Unassembled WGS sequence"/>
</dbReference>
<gene>
    <name evidence="1" type="ORF">G6042_09180</name>
</gene>
<organism evidence="1 2">
    <name type="scientific">Flavobacterium solisilvae</name>
    <dbReference type="NCBI Taxonomy" id="1852019"/>
    <lineage>
        <taxon>Bacteria</taxon>
        <taxon>Pseudomonadati</taxon>
        <taxon>Bacteroidota</taxon>
        <taxon>Flavobacteriia</taxon>
        <taxon>Flavobacteriales</taxon>
        <taxon>Flavobacteriaceae</taxon>
        <taxon>Flavobacterium</taxon>
    </lineage>
</organism>
<keyword evidence="2" id="KW-1185">Reference proteome</keyword>
<accession>A0ABX1QW84</accession>
<dbReference type="RefSeq" id="WP_169524135.1">
    <property type="nucleotide sequence ID" value="NZ_JAAMPT010000207.1"/>
</dbReference>
<comment type="caution">
    <text evidence="1">The sequence shown here is derived from an EMBL/GenBank/DDBJ whole genome shotgun (WGS) entry which is preliminary data.</text>
</comment>
<evidence type="ECO:0000313" key="2">
    <source>
        <dbReference type="Proteomes" id="UP000767947"/>
    </source>
</evidence>
<dbReference type="EMBL" id="JAAMPT010000207">
    <property type="protein sequence ID" value="NMH25439.1"/>
    <property type="molecule type" value="Genomic_DNA"/>
</dbReference>
<reference evidence="1 2" key="1">
    <citation type="submission" date="2020-02" db="EMBL/GenBank/DDBJ databases">
        <title>Flavobacterium sp. genome.</title>
        <authorList>
            <person name="Jung H.S."/>
            <person name="Baek J.H."/>
            <person name="Jeon C.O."/>
        </authorList>
    </citation>
    <scope>NUCLEOTIDE SEQUENCE [LARGE SCALE GENOMIC DNA]</scope>
    <source>
        <strain evidence="1 2">SE-s27</strain>
    </source>
</reference>
<name>A0ABX1QW84_9FLAO</name>
<protein>
    <submittedName>
        <fullName evidence="1">Uncharacterized protein</fullName>
    </submittedName>
</protein>
<evidence type="ECO:0000313" key="1">
    <source>
        <dbReference type="EMBL" id="NMH25439.1"/>
    </source>
</evidence>
<proteinExistence type="predicted"/>